<dbReference type="CDD" id="cd00714">
    <property type="entry name" value="GFAT"/>
    <property type="match status" value="1"/>
</dbReference>
<keyword evidence="7 10" id="KW-0808">Transferase</keyword>
<dbReference type="FunFam" id="3.40.50.10490:FF:000001">
    <property type="entry name" value="Glutamine--fructose-6-phosphate aminotransferase [isomerizing]"/>
    <property type="match status" value="1"/>
</dbReference>
<gene>
    <name evidence="10" type="primary">glmS</name>
    <name evidence="13" type="ordered locus">Aazo_5218</name>
</gene>
<dbReference type="eggNOG" id="COG0449">
    <property type="taxonomic scope" value="Bacteria"/>
</dbReference>
<dbReference type="GO" id="GO:0004360">
    <property type="term" value="F:glutamine-fructose-6-phosphate transaminase (isomerizing) activity"/>
    <property type="evidence" value="ECO:0007669"/>
    <property type="project" value="UniProtKB-UniRule"/>
</dbReference>
<comment type="function">
    <text evidence="10">Catalyzes the first step in hexosamine metabolism, converting fructose-6P into glucosamine-6P using glutamine as a nitrogen source.</text>
</comment>
<dbReference type="FunFam" id="3.60.20.10:FF:000006">
    <property type="entry name" value="Glutamine--fructose-6-phosphate aminotransferase [isomerizing]"/>
    <property type="match status" value="1"/>
</dbReference>
<dbReference type="InterPro" id="IPR035466">
    <property type="entry name" value="GlmS/AgaS_SIS"/>
</dbReference>
<feature type="domain" description="SIS" evidence="12">
    <location>
        <begin position="474"/>
        <end position="615"/>
    </location>
</feature>
<dbReference type="PROSITE" id="PS51464">
    <property type="entry name" value="SIS"/>
    <property type="match status" value="2"/>
</dbReference>
<dbReference type="CDD" id="cd05008">
    <property type="entry name" value="SIS_GlmS_GlmD_1"/>
    <property type="match status" value="1"/>
</dbReference>
<dbReference type="Pfam" id="PF01380">
    <property type="entry name" value="SIS"/>
    <property type="match status" value="2"/>
</dbReference>
<dbReference type="Pfam" id="PF13522">
    <property type="entry name" value="GATase_6"/>
    <property type="match status" value="1"/>
</dbReference>
<keyword evidence="6 10" id="KW-0032">Aminotransferase</keyword>
<dbReference type="Proteomes" id="UP000001511">
    <property type="component" value="Chromosome"/>
</dbReference>
<dbReference type="EC" id="2.6.1.16" evidence="3 10"/>
<dbReference type="SUPFAM" id="SSF53697">
    <property type="entry name" value="SIS domain"/>
    <property type="match status" value="1"/>
</dbReference>
<dbReference type="HOGENOM" id="CLU_012520_5_2_3"/>
<feature type="active site" description="For Fru-6P isomerization activity" evidence="10">
    <location>
        <position position="620"/>
    </location>
</feature>
<evidence type="ECO:0000259" key="12">
    <source>
        <dbReference type="PROSITE" id="PS51464"/>
    </source>
</evidence>
<evidence type="ECO:0000256" key="9">
    <source>
        <dbReference type="ARBA" id="ARBA00022962"/>
    </source>
</evidence>
<keyword evidence="5 10" id="KW-0963">Cytoplasm</keyword>
<feature type="active site" description="Nucleophile; for GATase activity" evidence="10">
    <location>
        <position position="2"/>
    </location>
</feature>
<dbReference type="GO" id="GO:0005975">
    <property type="term" value="P:carbohydrate metabolic process"/>
    <property type="evidence" value="ECO:0007669"/>
    <property type="project" value="UniProtKB-UniRule"/>
</dbReference>
<dbReference type="OrthoDB" id="106547at2"/>
<dbReference type="GO" id="GO:0006002">
    <property type="term" value="P:fructose 6-phosphate metabolic process"/>
    <property type="evidence" value="ECO:0007669"/>
    <property type="project" value="TreeGrafter"/>
</dbReference>
<protein>
    <recommendedName>
        <fullName evidence="4 10">Glutamine--fructose-6-phosphate aminotransferase [isomerizing]</fullName>
        <ecNumber evidence="3 10">2.6.1.16</ecNumber>
    </recommendedName>
    <alternativeName>
        <fullName evidence="10">D-fructose-6-phosphate amidotransferase</fullName>
    </alternativeName>
    <alternativeName>
        <fullName evidence="10">GFAT</fullName>
    </alternativeName>
    <alternativeName>
        <fullName evidence="10">Glucosamine-6-phosphate synthase</fullName>
    </alternativeName>
    <alternativeName>
        <fullName evidence="10">Hexosephosphate aminotransferase</fullName>
    </alternativeName>
    <alternativeName>
        <fullName evidence="10">L-glutamine--D-fructose-6-phosphate amidotransferase</fullName>
    </alternativeName>
</protein>
<dbReference type="GO" id="GO:0006487">
    <property type="term" value="P:protein N-linked glycosylation"/>
    <property type="evidence" value="ECO:0007669"/>
    <property type="project" value="TreeGrafter"/>
</dbReference>
<evidence type="ECO:0000259" key="11">
    <source>
        <dbReference type="PROSITE" id="PS51278"/>
    </source>
</evidence>
<reference evidence="13 14" key="1">
    <citation type="journal article" date="2010" name="PLoS ONE">
        <title>Genome erosion in a nitrogen-fixing vertically transmitted endosymbiotic multicellular cyanobacterium.</title>
        <authorList>
            <person name="Ran L."/>
            <person name="Larsson J."/>
            <person name="Vigil-Stenman T."/>
            <person name="Nylander J.A."/>
            <person name="Ininbergs K."/>
            <person name="Zheng W.W."/>
            <person name="Lapidus A."/>
            <person name="Lowry S."/>
            <person name="Haselkorn R."/>
            <person name="Bergman B."/>
        </authorList>
    </citation>
    <scope>NUCLEOTIDE SEQUENCE [LARGE SCALE GENOMIC DNA]</scope>
    <source>
        <strain evidence="13 14">0708</strain>
    </source>
</reference>
<feature type="initiator methionine" description="Removed" evidence="10">
    <location>
        <position position="1"/>
    </location>
</feature>
<dbReference type="InterPro" id="IPR046348">
    <property type="entry name" value="SIS_dom_sf"/>
</dbReference>
<dbReference type="HAMAP" id="MF_00164">
    <property type="entry name" value="GlmS"/>
    <property type="match status" value="1"/>
</dbReference>
<dbReference type="GO" id="GO:0046349">
    <property type="term" value="P:amino sugar biosynthetic process"/>
    <property type="evidence" value="ECO:0007669"/>
    <property type="project" value="UniProtKB-ARBA"/>
</dbReference>
<dbReference type="InterPro" id="IPR047084">
    <property type="entry name" value="GFAT_N"/>
</dbReference>
<dbReference type="GO" id="GO:0097367">
    <property type="term" value="F:carbohydrate derivative binding"/>
    <property type="evidence" value="ECO:0007669"/>
    <property type="project" value="InterPro"/>
</dbReference>
<dbReference type="InterPro" id="IPR001347">
    <property type="entry name" value="SIS_dom"/>
</dbReference>
<keyword evidence="14" id="KW-1185">Reference proteome</keyword>
<dbReference type="RefSeq" id="WP_013193260.1">
    <property type="nucleotide sequence ID" value="NC_014248.1"/>
</dbReference>
<evidence type="ECO:0000256" key="7">
    <source>
        <dbReference type="ARBA" id="ARBA00022679"/>
    </source>
</evidence>
<evidence type="ECO:0000256" key="3">
    <source>
        <dbReference type="ARBA" id="ARBA00012916"/>
    </source>
</evidence>
<proteinExistence type="inferred from homology"/>
<organism evidence="13 14">
    <name type="scientific">Nostoc azollae (strain 0708)</name>
    <name type="common">Anabaena azollae (strain 0708)</name>
    <dbReference type="NCBI Taxonomy" id="551115"/>
    <lineage>
        <taxon>Bacteria</taxon>
        <taxon>Bacillati</taxon>
        <taxon>Cyanobacteriota</taxon>
        <taxon>Cyanophyceae</taxon>
        <taxon>Nostocales</taxon>
        <taxon>Nostocaceae</taxon>
        <taxon>Trichormus</taxon>
    </lineage>
</organism>
<evidence type="ECO:0000256" key="6">
    <source>
        <dbReference type="ARBA" id="ARBA00022576"/>
    </source>
</evidence>
<sequence length="625" mass="68733">MCGIVGYIGTQAATDILLAGLEKLEYRGYDSAGIATIWEGDVHCVRAKGKLLNLRSKLEQVETPAQIGIGHTRWATHGKPEEYNAHPHMDTALRIAVVQNGIIENYRELREHLKGLGHEFSSETDTEVIPHLIAECLKHISENTVSASMFLEAVREAVSKLEGAFAVAAICADYPDELIVVRQQAPLVIGFGQGEFFCASDTPAIVPYTRAVLPLEKGEIARLTPLGVEVYNFAGHRLKKHPRTLNWNPIMVEKQGFKHFMLKEIYEQSGVVRACLEAYFPASAEKPMTLGLPEEFYADLEQIQIVACGTSWHAALVGKYLLEQLAEIPTQVQYASEFRYAPSPMTANTLTIGVTQSGETADTLVALSMEKERRQGKEAKYQARLLGITNRPESTLGQMVGSIINTHGGIEIGVAATKTFIAQLMAFYGLALDLAHRRQTITAERLIEIIAGLRQLPTKIEAILETQERYIEQLVHDFAETKDFIFLGRGINFPIALEGALKLKEISYIHAEGYPAGEMKHGPIALLDVKVPVVAIAMPGSVYEKVISNAQEAKARDSRLIGVTSVNDGEAAEIFNDLIPVGEVEEILSPILTVIPLQLLAYHIAARRGLDVDQPRNLAKSVTVE</sequence>
<dbReference type="STRING" id="551115.Aazo_5218"/>
<dbReference type="InterPro" id="IPR017932">
    <property type="entry name" value="GATase_2_dom"/>
</dbReference>
<dbReference type="KEGG" id="naz:Aazo_5218"/>
<comment type="subunit">
    <text evidence="10">Homodimer.</text>
</comment>
<evidence type="ECO:0000256" key="5">
    <source>
        <dbReference type="ARBA" id="ARBA00022490"/>
    </source>
</evidence>
<evidence type="ECO:0000313" key="13">
    <source>
        <dbReference type="EMBL" id="ADI66251.1"/>
    </source>
</evidence>
<dbReference type="NCBIfam" id="NF001484">
    <property type="entry name" value="PRK00331.1"/>
    <property type="match status" value="1"/>
</dbReference>
<comment type="catalytic activity">
    <reaction evidence="1 10">
        <text>D-fructose 6-phosphate + L-glutamine = D-glucosamine 6-phosphate + L-glutamate</text>
        <dbReference type="Rhea" id="RHEA:13237"/>
        <dbReference type="ChEBI" id="CHEBI:29985"/>
        <dbReference type="ChEBI" id="CHEBI:58359"/>
        <dbReference type="ChEBI" id="CHEBI:58725"/>
        <dbReference type="ChEBI" id="CHEBI:61527"/>
        <dbReference type="EC" id="2.6.1.16"/>
    </reaction>
</comment>
<dbReference type="GO" id="GO:0005829">
    <property type="term" value="C:cytosol"/>
    <property type="evidence" value="ECO:0007669"/>
    <property type="project" value="TreeGrafter"/>
</dbReference>
<evidence type="ECO:0000256" key="1">
    <source>
        <dbReference type="ARBA" id="ARBA00001031"/>
    </source>
</evidence>
<evidence type="ECO:0000256" key="8">
    <source>
        <dbReference type="ARBA" id="ARBA00022737"/>
    </source>
</evidence>
<dbReference type="PANTHER" id="PTHR10937">
    <property type="entry name" value="GLUCOSAMINE--FRUCTOSE-6-PHOSPHATE AMINOTRANSFERASE, ISOMERIZING"/>
    <property type="match status" value="1"/>
</dbReference>
<keyword evidence="8" id="KW-0677">Repeat</keyword>
<comment type="subcellular location">
    <subcellularLocation>
        <location evidence="2 10">Cytoplasm</location>
    </subcellularLocation>
</comment>
<dbReference type="PANTHER" id="PTHR10937:SF0">
    <property type="entry name" value="GLUTAMINE--FRUCTOSE-6-PHOSPHATE TRANSAMINASE (ISOMERIZING)"/>
    <property type="match status" value="1"/>
</dbReference>
<evidence type="ECO:0000256" key="2">
    <source>
        <dbReference type="ARBA" id="ARBA00004496"/>
    </source>
</evidence>
<name>D7E0T2_NOSA0</name>
<dbReference type="SUPFAM" id="SSF56235">
    <property type="entry name" value="N-terminal nucleophile aminohydrolases (Ntn hydrolases)"/>
    <property type="match status" value="1"/>
</dbReference>
<keyword evidence="9" id="KW-0315">Glutamine amidotransferase</keyword>
<feature type="domain" description="SIS" evidence="12">
    <location>
        <begin position="292"/>
        <end position="440"/>
    </location>
</feature>
<dbReference type="PROSITE" id="PS51278">
    <property type="entry name" value="GATASE_TYPE_2"/>
    <property type="match status" value="1"/>
</dbReference>
<dbReference type="CDD" id="cd05009">
    <property type="entry name" value="SIS_GlmS_GlmD_2"/>
    <property type="match status" value="1"/>
</dbReference>
<dbReference type="InterPro" id="IPR005855">
    <property type="entry name" value="GFAT"/>
</dbReference>
<dbReference type="InterPro" id="IPR029055">
    <property type="entry name" value="Ntn_hydrolases_N"/>
</dbReference>
<dbReference type="FunFam" id="3.40.50.10490:FF:000002">
    <property type="entry name" value="Glutamine--fructose-6-phosphate aminotransferase [isomerizing]"/>
    <property type="match status" value="1"/>
</dbReference>
<evidence type="ECO:0000256" key="10">
    <source>
        <dbReference type="HAMAP-Rule" id="MF_00164"/>
    </source>
</evidence>
<evidence type="ECO:0000256" key="4">
    <source>
        <dbReference type="ARBA" id="ARBA00016090"/>
    </source>
</evidence>
<dbReference type="Gene3D" id="3.60.20.10">
    <property type="entry name" value="Glutamine Phosphoribosylpyrophosphate, subunit 1, domain 1"/>
    <property type="match status" value="1"/>
</dbReference>
<accession>D7E0T2</accession>
<evidence type="ECO:0000313" key="14">
    <source>
        <dbReference type="Proteomes" id="UP000001511"/>
    </source>
</evidence>
<dbReference type="AlphaFoldDB" id="D7E0T2"/>
<dbReference type="EMBL" id="CP002059">
    <property type="protein sequence ID" value="ADI66251.1"/>
    <property type="molecule type" value="Genomic_DNA"/>
</dbReference>
<dbReference type="GO" id="GO:0006047">
    <property type="term" value="P:UDP-N-acetylglucosamine metabolic process"/>
    <property type="evidence" value="ECO:0007669"/>
    <property type="project" value="TreeGrafter"/>
</dbReference>
<feature type="domain" description="Glutamine amidotransferase type-2" evidence="11">
    <location>
        <begin position="2"/>
        <end position="226"/>
    </location>
</feature>
<dbReference type="Gene3D" id="3.40.50.10490">
    <property type="entry name" value="Glucose-6-phosphate isomerase like protein, domain 1"/>
    <property type="match status" value="2"/>
</dbReference>
<dbReference type="NCBIfam" id="TIGR01135">
    <property type="entry name" value="glmS"/>
    <property type="match status" value="1"/>
</dbReference>
<dbReference type="InterPro" id="IPR035490">
    <property type="entry name" value="GlmS/FrlB_SIS"/>
</dbReference>